<dbReference type="STRING" id="703135.A0A2A9NMG4"/>
<accession>A0A2A9NMG4</accession>
<feature type="compositionally biased region" description="Pro residues" evidence="7">
    <location>
        <begin position="10"/>
        <end position="25"/>
    </location>
</feature>
<evidence type="ECO:0000259" key="8">
    <source>
        <dbReference type="PROSITE" id="PS50048"/>
    </source>
</evidence>
<protein>
    <recommendedName>
        <fullName evidence="8">Zn(2)-C6 fungal-type domain-containing protein</fullName>
    </recommendedName>
</protein>
<keyword evidence="5" id="KW-0804">Transcription</keyword>
<dbReference type="AlphaFoldDB" id="A0A2A9NMG4"/>
<evidence type="ECO:0000256" key="7">
    <source>
        <dbReference type="SAM" id="MobiDB-lite"/>
    </source>
</evidence>
<dbReference type="GO" id="GO:0000981">
    <property type="term" value="F:DNA-binding transcription factor activity, RNA polymerase II-specific"/>
    <property type="evidence" value="ECO:0007669"/>
    <property type="project" value="InterPro"/>
</dbReference>
<evidence type="ECO:0000256" key="6">
    <source>
        <dbReference type="ARBA" id="ARBA00023242"/>
    </source>
</evidence>
<feature type="compositionally biased region" description="Pro residues" evidence="7">
    <location>
        <begin position="40"/>
        <end position="60"/>
    </location>
</feature>
<evidence type="ECO:0000256" key="1">
    <source>
        <dbReference type="ARBA" id="ARBA00022723"/>
    </source>
</evidence>
<keyword evidence="1" id="KW-0479">Metal-binding</keyword>
<evidence type="ECO:0000313" key="9">
    <source>
        <dbReference type="EMBL" id="PFH48863.1"/>
    </source>
</evidence>
<dbReference type="EMBL" id="KZ302047">
    <property type="protein sequence ID" value="PFH48863.1"/>
    <property type="molecule type" value="Genomic_DNA"/>
</dbReference>
<keyword evidence="6" id="KW-0539">Nucleus</keyword>
<name>A0A2A9NMG4_9AGAR</name>
<feature type="compositionally biased region" description="Pro residues" evidence="7">
    <location>
        <begin position="271"/>
        <end position="299"/>
    </location>
</feature>
<feature type="region of interest" description="Disordered" evidence="7">
    <location>
        <begin position="1"/>
        <end position="76"/>
    </location>
</feature>
<keyword evidence="4" id="KW-0238">DNA-binding</keyword>
<reference evidence="9 10" key="1">
    <citation type="submission" date="2014-02" db="EMBL/GenBank/DDBJ databases">
        <title>Transposable element dynamics among asymbiotic and ectomycorrhizal Amanita fungi.</title>
        <authorList>
            <consortium name="DOE Joint Genome Institute"/>
            <person name="Hess J."/>
            <person name="Skrede I."/>
            <person name="Wolfe B."/>
            <person name="LaButti K."/>
            <person name="Ohm R.A."/>
            <person name="Grigoriev I.V."/>
            <person name="Pringle A."/>
        </authorList>
    </citation>
    <scope>NUCLEOTIDE SEQUENCE [LARGE SCALE GENOMIC DNA]</scope>
    <source>
        <strain evidence="9 10">SKay4041</strain>
    </source>
</reference>
<feature type="compositionally biased region" description="Low complexity" evidence="7">
    <location>
        <begin position="337"/>
        <end position="346"/>
    </location>
</feature>
<evidence type="ECO:0000256" key="2">
    <source>
        <dbReference type="ARBA" id="ARBA00022833"/>
    </source>
</evidence>
<dbReference type="OrthoDB" id="5575144at2759"/>
<dbReference type="InterPro" id="IPR050335">
    <property type="entry name" value="ERT1_acuK_gluconeogen_tf"/>
</dbReference>
<keyword evidence="10" id="KW-1185">Reference proteome</keyword>
<evidence type="ECO:0000256" key="4">
    <source>
        <dbReference type="ARBA" id="ARBA00023125"/>
    </source>
</evidence>
<feature type="compositionally biased region" description="Low complexity" evidence="7">
    <location>
        <begin position="166"/>
        <end position="188"/>
    </location>
</feature>
<gene>
    <name evidence="9" type="ORF">AMATHDRAFT_76489</name>
</gene>
<dbReference type="GO" id="GO:0003677">
    <property type="term" value="F:DNA binding"/>
    <property type="evidence" value="ECO:0007669"/>
    <property type="project" value="UniProtKB-KW"/>
</dbReference>
<proteinExistence type="predicted"/>
<dbReference type="PANTHER" id="PTHR47659:SF7">
    <property type="entry name" value="FUNGAL TRANSCRIPTIONAL REGULATORY PROTEIN, N-TERMINAL DOMAIN-CONTAINING PROTEIN"/>
    <property type="match status" value="1"/>
</dbReference>
<feature type="region of interest" description="Disordered" evidence="7">
    <location>
        <begin position="214"/>
        <end position="390"/>
    </location>
</feature>
<sequence length="390" mass="40672">MSSSEQPNKQPQPQPNQDHPFPPPVVAYTPQPFNGATYTSPPPPGAYPPPFIAYPPPPDANHPENGQNGVPPMAPPYMMAFPPPDVPVPPGAPVQAPAALIKPKRKQVKMACTNCAAACKRCDEGRPCERCQKYGIGDTCRDGQRKERKKGIKRGPYKRKNKNGEASSSAAGSSPSPQWNPAAGHSPATATTTAAIHAVAQFASPEGYYGPIYYPPPGAFLPHHPHEVPSGQEGSQPPANGQPPMMPYFLHAGIYPPYPTAYGHPALYPGALPPAQQPQQQPQPPQQHTQPQPPQPAQPPLHVSPQAVNGVEPSSVAEGKKKEGSSTANGVAENAATPGPSGTSTGTKKRTRGKGGEPKAKRTKVGRAGKDKEGGGGQDGSAGGPSSSST</sequence>
<dbReference type="CDD" id="cd00067">
    <property type="entry name" value="GAL4"/>
    <property type="match status" value="1"/>
</dbReference>
<dbReference type="InterPro" id="IPR001138">
    <property type="entry name" value="Zn2Cys6_DnaBD"/>
</dbReference>
<evidence type="ECO:0000313" key="10">
    <source>
        <dbReference type="Proteomes" id="UP000242287"/>
    </source>
</evidence>
<keyword evidence="3" id="KW-0805">Transcription regulation</keyword>
<organism evidence="9 10">
    <name type="scientific">Amanita thiersii Skay4041</name>
    <dbReference type="NCBI Taxonomy" id="703135"/>
    <lineage>
        <taxon>Eukaryota</taxon>
        <taxon>Fungi</taxon>
        <taxon>Dikarya</taxon>
        <taxon>Basidiomycota</taxon>
        <taxon>Agaricomycotina</taxon>
        <taxon>Agaricomycetes</taxon>
        <taxon>Agaricomycetidae</taxon>
        <taxon>Agaricales</taxon>
        <taxon>Pluteineae</taxon>
        <taxon>Amanitaceae</taxon>
        <taxon>Amanita</taxon>
    </lineage>
</organism>
<evidence type="ECO:0000256" key="5">
    <source>
        <dbReference type="ARBA" id="ARBA00023163"/>
    </source>
</evidence>
<dbReference type="Proteomes" id="UP000242287">
    <property type="component" value="Unassembled WGS sequence"/>
</dbReference>
<evidence type="ECO:0000256" key="3">
    <source>
        <dbReference type="ARBA" id="ARBA00023015"/>
    </source>
</evidence>
<dbReference type="PANTHER" id="PTHR47659">
    <property type="entry name" value="ZN(II)2CYS6 TRANSCRIPTION FACTOR (EUROFUNG)-RELATED"/>
    <property type="match status" value="1"/>
</dbReference>
<dbReference type="GO" id="GO:0008270">
    <property type="term" value="F:zinc ion binding"/>
    <property type="evidence" value="ECO:0007669"/>
    <property type="project" value="InterPro"/>
</dbReference>
<feature type="compositionally biased region" description="Basic residues" evidence="7">
    <location>
        <begin position="146"/>
        <end position="161"/>
    </location>
</feature>
<keyword evidence="2" id="KW-0862">Zinc</keyword>
<dbReference type="SMART" id="SM00066">
    <property type="entry name" value="GAL4"/>
    <property type="match status" value="1"/>
</dbReference>
<feature type="domain" description="Zn(2)-C6 fungal-type" evidence="8">
    <location>
        <begin position="111"/>
        <end position="142"/>
    </location>
</feature>
<feature type="region of interest" description="Disordered" evidence="7">
    <location>
        <begin position="133"/>
        <end position="188"/>
    </location>
</feature>
<dbReference type="PROSITE" id="PS50048">
    <property type="entry name" value="ZN2_CY6_FUNGAL_2"/>
    <property type="match status" value="1"/>
</dbReference>